<dbReference type="EMBL" id="BMAU01021272">
    <property type="protein sequence ID" value="GFY07423.1"/>
    <property type="molecule type" value="Genomic_DNA"/>
</dbReference>
<comment type="caution">
    <text evidence="1">The sequence shown here is derived from an EMBL/GenBank/DDBJ whole genome shotgun (WGS) entry which is preliminary data.</text>
</comment>
<sequence>MKLIINKFPNLRNRIVGDVVKMFSNDHEERRSLIQFLKTDIDFEFYVIDVKKDKPIKAVIKGLPNSSKTDDITSDLADVGFKIESCTQLTSKKNQKTPPIFLNYSPEKRA</sequence>
<dbReference type="AlphaFoldDB" id="A0A8X6S9R1"/>
<gene>
    <name evidence="1" type="ORF">TNCV_5086081</name>
</gene>
<evidence type="ECO:0000313" key="2">
    <source>
        <dbReference type="Proteomes" id="UP000887159"/>
    </source>
</evidence>
<evidence type="ECO:0000313" key="1">
    <source>
        <dbReference type="EMBL" id="GFY07423.1"/>
    </source>
</evidence>
<proteinExistence type="predicted"/>
<name>A0A8X6S9R1_TRICX</name>
<keyword evidence="2" id="KW-1185">Reference proteome</keyword>
<dbReference type="Proteomes" id="UP000887159">
    <property type="component" value="Unassembled WGS sequence"/>
</dbReference>
<accession>A0A8X6S9R1</accession>
<reference evidence="1" key="1">
    <citation type="submission" date="2020-08" db="EMBL/GenBank/DDBJ databases">
        <title>Multicomponent nature underlies the extraordinary mechanical properties of spider dragline silk.</title>
        <authorList>
            <person name="Kono N."/>
            <person name="Nakamura H."/>
            <person name="Mori M."/>
            <person name="Yoshida Y."/>
            <person name="Ohtoshi R."/>
            <person name="Malay A.D."/>
            <person name="Moran D.A.P."/>
            <person name="Tomita M."/>
            <person name="Numata K."/>
            <person name="Arakawa K."/>
        </authorList>
    </citation>
    <scope>NUCLEOTIDE SEQUENCE</scope>
</reference>
<protein>
    <submittedName>
        <fullName evidence="1">Uncharacterized protein</fullName>
    </submittedName>
</protein>
<organism evidence="1 2">
    <name type="scientific">Trichonephila clavipes</name>
    <name type="common">Golden silk orbweaver</name>
    <name type="synonym">Nephila clavipes</name>
    <dbReference type="NCBI Taxonomy" id="2585209"/>
    <lineage>
        <taxon>Eukaryota</taxon>
        <taxon>Metazoa</taxon>
        <taxon>Ecdysozoa</taxon>
        <taxon>Arthropoda</taxon>
        <taxon>Chelicerata</taxon>
        <taxon>Arachnida</taxon>
        <taxon>Araneae</taxon>
        <taxon>Araneomorphae</taxon>
        <taxon>Entelegynae</taxon>
        <taxon>Araneoidea</taxon>
        <taxon>Nephilidae</taxon>
        <taxon>Trichonephila</taxon>
    </lineage>
</organism>